<keyword evidence="2" id="KW-1185">Reference proteome</keyword>
<proteinExistence type="predicted"/>
<sequence>MSNLKENIKAQIIEKITKDLSIDLSDLNAVWVKQPELMMTYGSKMAEAERLATEEKRRVEALSATLYNIIRSDRAMSGTKTSETGIDSMVKQVERLYSGEDGDLNLNTTFIQSLPEKVETISRTLSAARVSYEHNKEIYEIFKAAVEALRHRRDMVVQASKKSILDYEYLNAGSFAEKK</sequence>
<gene>
    <name evidence="1" type="ORF">MNY70_18395</name>
</gene>
<dbReference type="Proteomes" id="UP000829420">
    <property type="component" value="Plasmid pW1-b"/>
</dbReference>
<evidence type="ECO:0000313" key="2">
    <source>
        <dbReference type="Proteomes" id="UP000829420"/>
    </source>
</evidence>
<name>A0ACD3YD05_9GAMM</name>
<organism evidence="1 2">
    <name type="scientific">Moellerella wisconsensis</name>
    <dbReference type="NCBI Taxonomy" id="158849"/>
    <lineage>
        <taxon>Bacteria</taxon>
        <taxon>Pseudomonadati</taxon>
        <taxon>Pseudomonadota</taxon>
        <taxon>Gammaproteobacteria</taxon>
        <taxon>Enterobacterales</taxon>
        <taxon>Morganellaceae</taxon>
        <taxon>Moellerella</taxon>
    </lineage>
</organism>
<dbReference type="EMBL" id="CP093257">
    <property type="protein sequence ID" value="UNH40936.1"/>
    <property type="molecule type" value="Genomic_DNA"/>
</dbReference>
<keyword evidence="1" id="KW-0614">Plasmid</keyword>
<protein>
    <submittedName>
        <fullName evidence="1">Uncharacterized protein</fullName>
    </submittedName>
</protein>
<accession>A0ACD3YD05</accession>
<reference evidence="1" key="1">
    <citation type="submission" date="2022-03" db="EMBL/GenBank/DDBJ databases">
        <title>ESBL-producing Moellerella wisconsensis and Escherichia marmotae isolated from wild game meat.</title>
        <authorList>
            <person name="Biggel M."/>
        </authorList>
    </citation>
    <scope>NUCLEOTIDE SEQUENCE</scope>
    <source>
        <strain evidence="1">W1</strain>
    </source>
</reference>
<evidence type="ECO:0000313" key="1">
    <source>
        <dbReference type="EMBL" id="UNH40936.1"/>
    </source>
</evidence>
<geneLocation type="plasmid" evidence="1 2">
    <name>pW1-b</name>
</geneLocation>